<dbReference type="GO" id="GO:0000981">
    <property type="term" value="F:DNA-binding transcription factor activity, RNA polymerase II-specific"/>
    <property type="evidence" value="ECO:0007669"/>
    <property type="project" value="TreeGrafter"/>
</dbReference>
<dbReference type="PANTHER" id="PTHR46117">
    <property type="entry name" value="FI24210P1"/>
    <property type="match status" value="1"/>
</dbReference>
<name>A0A154PNL6_DUFNO</name>
<evidence type="ECO:0000256" key="5">
    <source>
        <dbReference type="SAM" id="Coils"/>
    </source>
</evidence>
<dbReference type="PANTHER" id="PTHR46117:SF3">
    <property type="entry name" value="FI24210P1"/>
    <property type="match status" value="1"/>
</dbReference>
<evidence type="ECO:0000256" key="3">
    <source>
        <dbReference type="ARBA" id="ARBA00023163"/>
    </source>
</evidence>
<keyword evidence="4" id="KW-0539">Nucleus</keyword>
<feature type="coiled-coil region" evidence="5">
    <location>
        <begin position="227"/>
        <end position="254"/>
    </location>
</feature>
<comment type="subcellular location">
    <subcellularLocation>
        <location evidence="1">Nucleus</location>
    </subcellularLocation>
</comment>
<proteinExistence type="predicted"/>
<accession>A0A154PNL6</accession>
<evidence type="ECO:0000256" key="6">
    <source>
        <dbReference type="SAM" id="MobiDB-lite"/>
    </source>
</evidence>
<keyword evidence="2" id="KW-0805">Transcription regulation</keyword>
<keyword evidence="5" id="KW-0175">Coiled coil</keyword>
<evidence type="ECO:0000259" key="7">
    <source>
        <dbReference type="PROSITE" id="PS50888"/>
    </source>
</evidence>
<dbReference type="GO" id="GO:0046983">
    <property type="term" value="F:protein dimerization activity"/>
    <property type="evidence" value="ECO:0007669"/>
    <property type="project" value="InterPro"/>
</dbReference>
<dbReference type="AlphaFoldDB" id="A0A154PNL6"/>
<protein>
    <submittedName>
        <fullName evidence="8">Upstream stimulatory factor 2</fullName>
    </submittedName>
</protein>
<dbReference type="OrthoDB" id="690068at2759"/>
<dbReference type="EMBL" id="KQ435007">
    <property type="protein sequence ID" value="KZC13471.1"/>
    <property type="molecule type" value="Genomic_DNA"/>
</dbReference>
<evidence type="ECO:0000256" key="4">
    <source>
        <dbReference type="ARBA" id="ARBA00023242"/>
    </source>
</evidence>
<evidence type="ECO:0000313" key="9">
    <source>
        <dbReference type="Proteomes" id="UP000076502"/>
    </source>
</evidence>
<dbReference type="GO" id="GO:0005634">
    <property type="term" value="C:nucleus"/>
    <property type="evidence" value="ECO:0007669"/>
    <property type="project" value="UniProtKB-SubCell"/>
</dbReference>
<dbReference type="Pfam" id="PF00010">
    <property type="entry name" value="HLH"/>
    <property type="match status" value="1"/>
</dbReference>
<evidence type="ECO:0000256" key="2">
    <source>
        <dbReference type="ARBA" id="ARBA00023015"/>
    </source>
</evidence>
<dbReference type="InterPro" id="IPR036638">
    <property type="entry name" value="HLH_DNA-bd_sf"/>
</dbReference>
<organism evidence="8 9">
    <name type="scientific">Dufourea novaeangliae</name>
    <name type="common">Sweat bee</name>
    <dbReference type="NCBI Taxonomy" id="178035"/>
    <lineage>
        <taxon>Eukaryota</taxon>
        <taxon>Metazoa</taxon>
        <taxon>Ecdysozoa</taxon>
        <taxon>Arthropoda</taxon>
        <taxon>Hexapoda</taxon>
        <taxon>Insecta</taxon>
        <taxon>Pterygota</taxon>
        <taxon>Neoptera</taxon>
        <taxon>Endopterygota</taxon>
        <taxon>Hymenoptera</taxon>
        <taxon>Apocrita</taxon>
        <taxon>Aculeata</taxon>
        <taxon>Apoidea</taxon>
        <taxon>Anthophila</taxon>
        <taxon>Halictidae</taxon>
        <taxon>Rophitinae</taxon>
        <taxon>Dufourea</taxon>
    </lineage>
</organism>
<dbReference type="PROSITE" id="PS50888">
    <property type="entry name" value="BHLH"/>
    <property type="match status" value="1"/>
</dbReference>
<dbReference type="STRING" id="178035.A0A154PNL6"/>
<dbReference type="InterPro" id="IPR011598">
    <property type="entry name" value="bHLH_dom"/>
</dbReference>
<dbReference type="CDD" id="cd11396">
    <property type="entry name" value="bHLHzip_USF"/>
    <property type="match status" value="1"/>
</dbReference>
<dbReference type="Proteomes" id="UP000076502">
    <property type="component" value="Unassembled WGS sequence"/>
</dbReference>
<sequence length="270" mass="29227">MDILEQHLEQQDVSTVNAKDEGGTGIVIEEAEIVDCEGETVGEDGMRYQEALAYRVVQVNGTTTGNEIELPVTQPGNNTVQVLTSPLNGQFYVIGSANDVFTTAQTSRSLVPRTTTLQIETPRNCTTGLKKRDDRRRATHNEVERRRRDKINNWIAKLGKIIPECNATANANANGTGTGTGTGTASSGEGKANYETQSKGGILAKACEYIGELQAANQGLGQCLRDNEKLRQEITALKQIVTQLKRENLQLRSQLSSATGTNVDVGHLSP</sequence>
<keyword evidence="9" id="KW-1185">Reference proteome</keyword>
<feature type="domain" description="BHLH" evidence="7">
    <location>
        <begin position="135"/>
        <end position="213"/>
    </location>
</feature>
<feature type="region of interest" description="Disordered" evidence="6">
    <location>
        <begin position="171"/>
        <end position="192"/>
    </location>
</feature>
<evidence type="ECO:0000256" key="1">
    <source>
        <dbReference type="ARBA" id="ARBA00004123"/>
    </source>
</evidence>
<reference evidence="8 9" key="1">
    <citation type="submission" date="2015-07" db="EMBL/GenBank/DDBJ databases">
        <title>The genome of Dufourea novaeangliae.</title>
        <authorList>
            <person name="Pan H."/>
            <person name="Kapheim K."/>
        </authorList>
    </citation>
    <scope>NUCLEOTIDE SEQUENCE [LARGE SCALE GENOMIC DNA]</scope>
    <source>
        <strain evidence="8">0120121106</strain>
        <tissue evidence="8">Whole body</tissue>
    </source>
</reference>
<dbReference type="SUPFAM" id="SSF47459">
    <property type="entry name" value="HLH, helix-loop-helix DNA-binding domain"/>
    <property type="match status" value="1"/>
</dbReference>
<gene>
    <name evidence="8" type="ORF">WN55_05022</name>
</gene>
<dbReference type="InterPro" id="IPR051732">
    <property type="entry name" value="USF"/>
</dbReference>
<dbReference type="SMART" id="SM00353">
    <property type="entry name" value="HLH"/>
    <property type="match status" value="1"/>
</dbReference>
<keyword evidence="3" id="KW-0804">Transcription</keyword>
<evidence type="ECO:0000313" key="8">
    <source>
        <dbReference type="EMBL" id="KZC13471.1"/>
    </source>
</evidence>
<dbReference type="GO" id="GO:0000978">
    <property type="term" value="F:RNA polymerase II cis-regulatory region sequence-specific DNA binding"/>
    <property type="evidence" value="ECO:0007669"/>
    <property type="project" value="TreeGrafter"/>
</dbReference>
<dbReference type="Gene3D" id="4.10.280.10">
    <property type="entry name" value="Helix-loop-helix DNA-binding domain"/>
    <property type="match status" value="1"/>
</dbReference>